<gene>
    <name evidence="1" type="ORF">N1F79_04500</name>
</gene>
<evidence type="ECO:0000313" key="1">
    <source>
        <dbReference type="EMBL" id="MEF3832378.1"/>
    </source>
</evidence>
<dbReference type="InterPro" id="IPR013320">
    <property type="entry name" value="ConA-like_dom_sf"/>
</dbReference>
<reference evidence="1 2" key="1">
    <citation type="submission" date="2022-09" db="EMBL/GenBank/DDBJ databases">
        <title>Genome sequencing of Flavivirga sp. MEBiC05379.</title>
        <authorList>
            <person name="Oh H.-M."/>
            <person name="Kwon K.K."/>
            <person name="Park M.J."/>
            <person name="Yang S.-H."/>
        </authorList>
    </citation>
    <scope>NUCLEOTIDE SEQUENCE [LARGE SCALE GENOMIC DNA]</scope>
    <source>
        <strain evidence="1 2">MEBiC05379</strain>
    </source>
</reference>
<dbReference type="Gene3D" id="2.60.120.200">
    <property type="match status" value="1"/>
</dbReference>
<evidence type="ECO:0000313" key="2">
    <source>
        <dbReference type="Proteomes" id="UP001337305"/>
    </source>
</evidence>
<dbReference type="EMBL" id="JAODOP010000004">
    <property type="protein sequence ID" value="MEF3832378.1"/>
    <property type="molecule type" value="Genomic_DNA"/>
</dbReference>
<dbReference type="SUPFAM" id="SSF49899">
    <property type="entry name" value="Concanavalin A-like lectins/glucanases"/>
    <property type="match status" value="1"/>
</dbReference>
<keyword evidence="2" id="KW-1185">Reference proteome</keyword>
<accession>A0ABU7XPD1</accession>
<protein>
    <submittedName>
        <fullName evidence="1">LamG domain-containing protein</fullName>
    </submittedName>
</protein>
<sequence length="343" mass="38170">MKKIKYITLVFVFSLLYVGCEVDSHEVVNAYYVQPEAEMLYSNNPKTELPYTADELLALDFNPSKENFYTKDQSVVLKVKTTTKPESVSLINGSTDNRTALTDISEDNGAYIITLNTTVLDLGVEQGKARGLAFEITYPAVSSRGLMVENVTYKVHRLLDPREFKSFTFFDGLVQTFNGIGEKALIDESAVDLSFRYDEDFTVSVWVNSTTDNSDPSILGDKDWGSGGNKGFVFAYRGNSGWKINIGDGAGNRVDISGNAINDGNWHLLTVTFDRDGDAVLYEDLVEIERKDMSAVGNMDSGLPIYVAQDGTGTYGIPYLGMTREVYFHDVAMSKEELLDFYQ</sequence>
<comment type="caution">
    <text evidence="1">The sequence shown here is derived from an EMBL/GenBank/DDBJ whole genome shotgun (WGS) entry which is preliminary data.</text>
</comment>
<dbReference type="Pfam" id="PF13385">
    <property type="entry name" value="Laminin_G_3"/>
    <property type="match status" value="1"/>
</dbReference>
<name>A0ABU7XPD1_9FLAO</name>
<dbReference type="Proteomes" id="UP001337305">
    <property type="component" value="Unassembled WGS sequence"/>
</dbReference>
<organism evidence="1 2">
    <name type="scientific">Flavivirga spongiicola</name>
    <dbReference type="NCBI Taxonomy" id="421621"/>
    <lineage>
        <taxon>Bacteria</taxon>
        <taxon>Pseudomonadati</taxon>
        <taxon>Bacteroidota</taxon>
        <taxon>Flavobacteriia</taxon>
        <taxon>Flavobacteriales</taxon>
        <taxon>Flavobacteriaceae</taxon>
        <taxon>Flavivirga</taxon>
    </lineage>
</organism>
<dbReference type="RefSeq" id="WP_303304759.1">
    <property type="nucleotide sequence ID" value="NZ_JAODOP010000004.1"/>
</dbReference>
<proteinExistence type="predicted"/>